<dbReference type="PROSITE" id="PS50105">
    <property type="entry name" value="SAM_DOMAIN"/>
    <property type="match status" value="1"/>
</dbReference>
<keyword evidence="8" id="KW-1185">Reference proteome</keyword>
<feature type="domain" description="PDZ" evidence="5">
    <location>
        <begin position="204"/>
        <end position="284"/>
    </location>
</feature>
<sequence length="1359" mass="154219">MAYINVNDWKCEQVIEWLKGIECVNNFYIKAFANNQIGGFQLLYITHTELNELGIKKIGHQELILEAVEHLKNFHFNLEKENLQYLALQVATTSTSLFKQLSYNPDTKLESVVLKDVAYIISKVKTLISWLDNSPFKGHSQYSEMRRNWLKLGLELATIAQRDRFVQNPIKQITSITQTLSKLSDYIIHDITDPMVLQPAFLDLVTLKKKESELGFYIMPNYQSIHRVTDIKYNSPAHNSGKVEDGDEIVQINYQTVIGWQYKKVLMQLQESTTDVLLTLKKRPKHSNRIYGHLGLIKLPSKKRSIPYRWEHFPPSPRIEEMTAPELTLPPAKKKEIILDLTDESSGESDVLTPTEIKSSDKELRLYLPKPRAAIQFTRRHTICGNDLRNFKNIGNLVLWHERKSNKTDIESNTSLRDKSVSISFGLNTRPSTCLGISENSGKIDRLKSSLPDIIKNRKNNTEVIHEQENENDDSALKTGVSKVVRFDSLSQDYNKDSQYTCNVEDTIIESFAPIPYVDDDPIVEIKKCDETNVEIKEAKSVQQPPALNPRTIYDHNFNTIVEAVNEVVIARETKRGRLDKSYSTPTYDPTEPTNELESIETLSINVPPRQQAVKIPPVPPRKQNMQAPHPPPSPFSISIEANDHDNNKSNIEKQKRDQTTPKNNNLILEAEIHIKKSSPTEISELHTLTKSTKNQTTLTSKKKKSLMAKRRKVTLKSLMSTAAGIQGHLYRRAKDKSEVAYWSKLYFVLVDTTLYGFKNKEAQKADCVVFLVGFTVGLASEVHSKEFAFKVYHPKKTLYLAAETSEAMTQWIDYIRQATQKGTTNLDCDTKELYSETECSDDDFDISSNKNQLTISSPGSQSQTSNDKSIEQTPPSSKHHHYHLNFGSLKKTFTRGSEGSSPSDNKFLGFFSSSKNEKKSTDIVQTAQFKTYKKVKEMNGGLQLGATSMINSNVSDMYLSSGIENFTHLSTDIKHSPPPQQEDTTSIKTSESSPSSSSNDDRSKNSSKGNLRKTHNFLHASNPNLLDFNFHHTIDFPINSVSSNTNWDLNGMTLLDFMNQQREEEEKDMYDKRVDQGFERSEDRSALKVSSEKPAIPQKPNSHIAKIQKRTLPLPPDAAQSFKPNDQAILYTRSKEGQKLRDFGYELISNDDDQNSNEKNNDIKLWASKSKRKVSPLTESLKKKTGFNWMMMSHDKEECHTNVNLGNSGSFRKLMKSNDEKTAKLQGASSSNMSSKNDNFSSIVRKNSVPSNPTSLLNKLSFSSSNTKEKKLLGSPKLHRAIFGRNAHSSTSSNISTQALKDNSDHEIFTPITFSKQPSNNLQPFHLTQHQNYPDLTLPPVFQQETYTLNALKNLKNE</sequence>
<protein>
    <submittedName>
        <fullName evidence="7">Uncharacterized protein</fullName>
    </submittedName>
</protein>
<evidence type="ECO:0000259" key="3">
    <source>
        <dbReference type="PROSITE" id="PS50003"/>
    </source>
</evidence>
<dbReference type="InterPro" id="IPR001660">
    <property type="entry name" value="SAM"/>
</dbReference>
<dbReference type="Pfam" id="PF00169">
    <property type="entry name" value="PH"/>
    <property type="match status" value="1"/>
</dbReference>
<dbReference type="InterPro" id="IPR001849">
    <property type="entry name" value="PH_domain"/>
</dbReference>
<dbReference type="PROSITE" id="PS50003">
    <property type="entry name" value="PH_DOMAIN"/>
    <property type="match status" value="1"/>
</dbReference>
<feature type="domain" description="SAM" evidence="4">
    <location>
        <begin position="9"/>
        <end position="74"/>
    </location>
</feature>
<evidence type="ECO:0000259" key="4">
    <source>
        <dbReference type="PROSITE" id="PS50105"/>
    </source>
</evidence>
<feature type="compositionally biased region" description="Basic and acidic residues" evidence="2">
    <location>
        <begin position="642"/>
        <end position="660"/>
    </location>
</feature>
<dbReference type="OrthoDB" id="74412at2759"/>
<organism evidence="7 8">
    <name type="scientific">Polypedilum vanderplanki</name>
    <name type="common">Sleeping chironomid midge</name>
    <dbReference type="NCBI Taxonomy" id="319348"/>
    <lineage>
        <taxon>Eukaryota</taxon>
        <taxon>Metazoa</taxon>
        <taxon>Ecdysozoa</taxon>
        <taxon>Arthropoda</taxon>
        <taxon>Hexapoda</taxon>
        <taxon>Insecta</taxon>
        <taxon>Pterygota</taxon>
        <taxon>Neoptera</taxon>
        <taxon>Endopterygota</taxon>
        <taxon>Diptera</taxon>
        <taxon>Nematocera</taxon>
        <taxon>Chironomoidea</taxon>
        <taxon>Chironomidae</taxon>
        <taxon>Chironominae</taxon>
        <taxon>Polypedilum</taxon>
        <taxon>Polypedilum</taxon>
    </lineage>
</organism>
<dbReference type="InterPro" id="IPR011993">
    <property type="entry name" value="PH-like_dom_sf"/>
</dbReference>
<dbReference type="SUPFAM" id="SSF47769">
    <property type="entry name" value="SAM/Pointed domain"/>
    <property type="match status" value="1"/>
</dbReference>
<feature type="region of interest" description="Disordered" evidence="2">
    <location>
        <begin position="1079"/>
        <end position="1099"/>
    </location>
</feature>
<feature type="domain" description="CRIC" evidence="6">
    <location>
        <begin position="82"/>
        <end position="167"/>
    </location>
</feature>
<dbReference type="CDD" id="cd06748">
    <property type="entry name" value="PDZ_CNK1_2_3-like"/>
    <property type="match status" value="1"/>
</dbReference>
<feature type="region of interest" description="Disordered" evidence="2">
    <location>
        <begin position="1221"/>
        <end position="1249"/>
    </location>
</feature>
<dbReference type="PROSITE" id="PS50106">
    <property type="entry name" value="PDZ"/>
    <property type="match status" value="1"/>
</dbReference>
<dbReference type="Gene3D" id="1.10.150.50">
    <property type="entry name" value="Transcription Factor, Ets-1"/>
    <property type="match status" value="1"/>
</dbReference>
<dbReference type="Gene3D" id="2.30.42.10">
    <property type="match status" value="1"/>
</dbReference>
<dbReference type="Pfam" id="PF10534">
    <property type="entry name" value="CRIC_ras_sig"/>
    <property type="match status" value="1"/>
</dbReference>
<dbReference type="InterPro" id="IPR017874">
    <property type="entry name" value="CRIC_domain"/>
</dbReference>
<dbReference type="PANTHER" id="PTHR12844">
    <property type="entry name" value="CONNECTOR ENCHANCER OF KINASE SUPPRESSOR OF RAS"/>
    <property type="match status" value="1"/>
</dbReference>
<dbReference type="SUPFAM" id="SSF50729">
    <property type="entry name" value="PH domain-like"/>
    <property type="match status" value="1"/>
</dbReference>
<dbReference type="InterPro" id="IPR051566">
    <property type="entry name" value="CNKSR"/>
</dbReference>
<comment type="caution">
    <text evidence="7">The sequence shown here is derived from an EMBL/GenBank/DDBJ whole genome shotgun (WGS) entry which is preliminary data.</text>
</comment>
<evidence type="ECO:0000313" key="7">
    <source>
        <dbReference type="EMBL" id="KAG5675693.1"/>
    </source>
</evidence>
<dbReference type="FunFam" id="2.30.42.10:FF:000060">
    <property type="entry name" value="Connector enhancer of kinase suppressor of Ras 2"/>
    <property type="match status" value="1"/>
</dbReference>
<evidence type="ECO:0000256" key="1">
    <source>
        <dbReference type="ARBA" id="ARBA00009498"/>
    </source>
</evidence>
<feature type="region of interest" description="Disordered" evidence="2">
    <location>
        <begin position="851"/>
        <end position="881"/>
    </location>
</feature>
<feature type="region of interest" description="Disordered" evidence="2">
    <location>
        <begin position="606"/>
        <end position="665"/>
    </location>
</feature>
<reference evidence="7" key="1">
    <citation type="submission" date="2021-03" db="EMBL/GenBank/DDBJ databases">
        <title>Chromosome level genome of the anhydrobiotic midge Polypedilum vanderplanki.</title>
        <authorList>
            <person name="Yoshida Y."/>
            <person name="Kikawada T."/>
            <person name="Gusev O."/>
        </authorList>
    </citation>
    <scope>NUCLEOTIDE SEQUENCE</scope>
    <source>
        <strain evidence="7">NIAS01</strain>
        <tissue evidence="7">Whole body or cell culture</tissue>
    </source>
</reference>
<dbReference type="InterPro" id="IPR001478">
    <property type="entry name" value="PDZ"/>
</dbReference>
<dbReference type="SMART" id="SM00228">
    <property type="entry name" value="PDZ"/>
    <property type="match status" value="1"/>
</dbReference>
<dbReference type="SMART" id="SM00454">
    <property type="entry name" value="SAM"/>
    <property type="match status" value="1"/>
</dbReference>
<evidence type="ECO:0000259" key="5">
    <source>
        <dbReference type="PROSITE" id="PS50106"/>
    </source>
</evidence>
<dbReference type="SMART" id="SM00233">
    <property type="entry name" value="PH"/>
    <property type="match status" value="1"/>
</dbReference>
<dbReference type="InterPro" id="IPR013761">
    <property type="entry name" value="SAM/pointed_sf"/>
</dbReference>
<accession>A0A9J6C1G1</accession>
<dbReference type="PANTHER" id="PTHR12844:SF42">
    <property type="entry name" value="CONNECTOR ENHANCER OF KSR PROTEIN CNK"/>
    <property type="match status" value="1"/>
</dbReference>
<dbReference type="Pfam" id="PF00595">
    <property type="entry name" value="PDZ"/>
    <property type="match status" value="1"/>
</dbReference>
<dbReference type="Proteomes" id="UP001107558">
    <property type="component" value="Chromosome 2"/>
</dbReference>
<feature type="region of interest" description="Disordered" evidence="2">
    <location>
        <begin position="970"/>
        <end position="1012"/>
    </location>
</feature>
<feature type="compositionally biased region" description="Polar residues" evidence="2">
    <location>
        <begin position="1228"/>
        <end position="1249"/>
    </location>
</feature>
<dbReference type="InterPro" id="IPR036034">
    <property type="entry name" value="PDZ_sf"/>
</dbReference>
<evidence type="ECO:0000259" key="6">
    <source>
        <dbReference type="PROSITE" id="PS51290"/>
    </source>
</evidence>
<feature type="compositionally biased region" description="Polar residues" evidence="2">
    <location>
        <begin position="851"/>
        <end position="877"/>
    </location>
</feature>
<dbReference type="SUPFAM" id="SSF50156">
    <property type="entry name" value="PDZ domain-like"/>
    <property type="match status" value="1"/>
</dbReference>
<dbReference type="Pfam" id="PF00536">
    <property type="entry name" value="SAM_1"/>
    <property type="match status" value="1"/>
</dbReference>
<evidence type="ECO:0000256" key="2">
    <source>
        <dbReference type="SAM" id="MobiDB-lite"/>
    </source>
</evidence>
<dbReference type="EMBL" id="JADBJN010000002">
    <property type="protein sequence ID" value="KAG5675693.1"/>
    <property type="molecule type" value="Genomic_DNA"/>
</dbReference>
<comment type="similarity">
    <text evidence="1">Belongs to the CNKSR family.</text>
</comment>
<dbReference type="PROSITE" id="PS51290">
    <property type="entry name" value="CRIC"/>
    <property type="match status" value="1"/>
</dbReference>
<feature type="domain" description="PH" evidence="3">
    <location>
        <begin position="723"/>
        <end position="821"/>
    </location>
</feature>
<gene>
    <name evidence="7" type="ORF">PVAND_005577</name>
</gene>
<feature type="compositionally biased region" description="Low complexity" evidence="2">
    <location>
        <begin position="985"/>
        <end position="999"/>
    </location>
</feature>
<proteinExistence type="inferred from homology"/>
<dbReference type="Gene3D" id="2.30.29.30">
    <property type="entry name" value="Pleckstrin-homology domain (PH domain)/Phosphotyrosine-binding domain (PTB)"/>
    <property type="match status" value="1"/>
</dbReference>
<evidence type="ECO:0000313" key="8">
    <source>
        <dbReference type="Proteomes" id="UP001107558"/>
    </source>
</evidence>
<name>A0A9J6C1G1_POLVA</name>